<reference evidence="1 2" key="1">
    <citation type="journal article" date="2020" name="Biotechnol. Biofuels">
        <title>New insights from the biogas microbiome by comprehensive genome-resolved metagenomics of nearly 1600 species originating from multiple anaerobic digesters.</title>
        <authorList>
            <person name="Campanaro S."/>
            <person name="Treu L."/>
            <person name="Rodriguez-R L.M."/>
            <person name="Kovalovszki A."/>
            <person name="Ziels R.M."/>
            <person name="Maus I."/>
            <person name="Zhu X."/>
            <person name="Kougias P.G."/>
            <person name="Basile A."/>
            <person name="Luo G."/>
            <person name="Schluter A."/>
            <person name="Konstantinidis K.T."/>
            <person name="Angelidaki I."/>
        </authorList>
    </citation>
    <scope>NUCLEOTIDE SEQUENCE [LARGE SCALE GENOMIC DNA]</scope>
    <source>
        <strain evidence="1">AS05jafATM_4</strain>
    </source>
</reference>
<dbReference type="EMBL" id="DUTF01000384">
    <property type="protein sequence ID" value="HHY28635.1"/>
    <property type="molecule type" value="Genomic_DNA"/>
</dbReference>
<evidence type="ECO:0000313" key="1">
    <source>
        <dbReference type="EMBL" id="HHY28635.1"/>
    </source>
</evidence>
<name>A0A7C7D860_9FIRM</name>
<organism evidence="1 2">
    <name type="scientific">Desulfitobacterium dehalogenans</name>
    <dbReference type="NCBI Taxonomy" id="36854"/>
    <lineage>
        <taxon>Bacteria</taxon>
        <taxon>Bacillati</taxon>
        <taxon>Bacillota</taxon>
        <taxon>Clostridia</taxon>
        <taxon>Eubacteriales</taxon>
        <taxon>Desulfitobacteriaceae</taxon>
        <taxon>Desulfitobacterium</taxon>
    </lineage>
</organism>
<dbReference type="AlphaFoldDB" id="A0A7C7D860"/>
<proteinExistence type="predicted"/>
<dbReference type="Proteomes" id="UP000553059">
    <property type="component" value="Unassembled WGS sequence"/>
</dbReference>
<accession>A0A7C7D860</accession>
<evidence type="ECO:0000313" key="2">
    <source>
        <dbReference type="Proteomes" id="UP000553059"/>
    </source>
</evidence>
<comment type="caution">
    <text evidence="1">The sequence shown here is derived from an EMBL/GenBank/DDBJ whole genome shotgun (WGS) entry which is preliminary data.</text>
</comment>
<protein>
    <submittedName>
        <fullName evidence="1">Uncharacterized protein</fullName>
    </submittedName>
</protein>
<sequence>MPKIRYKADNFGSYYGSKLSGWNTLTVSWGEFIWAAVTVGRNSMRDILIHGQYSIYEMVYRSFLIYANLQETLSGNIIKSSAYKSLDPSEKSAVSYFIGLTSTKLICEKLLGVPWLMHLDVYKNLHPKLNNGKSRPDLVGLDQRGNWIVAEAKGRTNEFEPDALSKAKKQTRNLRKVAGQFPNLRMAVESYFDQFNAENPLAIRIEDPEDFEPNAPDLEITLNKYFADYYKPFVDLVDLASEENVDSNSLFLKINLSEFDLSICINKRIYMLIKEQKQTGVNNILEMPIDENKSILSFDDILDSYSVYVGNDGIAVILGESWSRKEMCKPPHKRNGEI</sequence>
<gene>
    <name evidence="1" type="ORF">GX523_18205</name>
</gene>